<dbReference type="GO" id="GO:0005886">
    <property type="term" value="C:plasma membrane"/>
    <property type="evidence" value="ECO:0007669"/>
    <property type="project" value="UniProtKB-SubCell"/>
</dbReference>
<keyword evidence="8" id="KW-1185">Reference proteome</keyword>
<gene>
    <name evidence="7" type="ORF">Pme01_06700</name>
</gene>
<dbReference type="Pfam" id="PF03699">
    <property type="entry name" value="UPF0182"/>
    <property type="match status" value="1"/>
</dbReference>
<organism evidence="7 8">
    <name type="scientific">Planosporangium mesophilum</name>
    <dbReference type="NCBI Taxonomy" id="689768"/>
    <lineage>
        <taxon>Bacteria</taxon>
        <taxon>Bacillati</taxon>
        <taxon>Actinomycetota</taxon>
        <taxon>Actinomycetes</taxon>
        <taxon>Micromonosporales</taxon>
        <taxon>Micromonosporaceae</taxon>
        <taxon>Planosporangium</taxon>
    </lineage>
</organism>
<evidence type="ECO:0000256" key="4">
    <source>
        <dbReference type="ARBA" id="ARBA00023136"/>
    </source>
</evidence>
<feature type="region of interest" description="Disordered" evidence="6">
    <location>
        <begin position="723"/>
        <end position="742"/>
    </location>
</feature>
<evidence type="ECO:0000313" key="7">
    <source>
        <dbReference type="EMBL" id="GII21073.1"/>
    </source>
</evidence>
<dbReference type="InterPro" id="IPR005372">
    <property type="entry name" value="UPF0182"/>
</dbReference>
<dbReference type="HAMAP" id="MF_01600">
    <property type="entry name" value="UPF0182"/>
    <property type="match status" value="1"/>
</dbReference>
<evidence type="ECO:0000313" key="8">
    <source>
        <dbReference type="Proteomes" id="UP000599074"/>
    </source>
</evidence>
<proteinExistence type="inferred from homology"/>
<dbReference type="NCBIfam" id="NF000825">
    <property type="entry name" value="PRK00068.1"/>
    <property type="match status" value="1"/>
</dbReference>
<evidence type="ECO:0000256" key="6">
    <source>
        <dbReference type="SAM" id="MobiDB-lite"/>
    </source>
</evidence>
<comment type="subcellular location">
    <subcellularLocation>
        <location evidence="5">Cell membrane</location>
        <topology evidence="5">Multi-pass membrane protein</topology>
    </subcellularLocation>
</comment>
<evidence type="ECO:0000256" key="3">
    <source>
        <dbReference type="ARBA" id="ARBA00022989"/>
    </source>
</evidence>
<evidence type="ECO:0000256" key="1">
    <source>
        <dbReference type="ARBA" id="ARBA00022475"/>
    </source>
</evidence>
<feature type="compositionally biased region" description="Low complexity" evidence="6">
    <location>
        <begin position="972"/>
        <end position="988"/>
    </location>
</feature>
<accession>A0A8J3T6E5</accession>
<comment type="caution">
    <text evidence="5">Lacks conserved residue(s) required for the propagation of feature annotation.</text>
</comment>
<dbReference type="EMBL" id="BOON01000005">
    <property type="protein sequence ID" value="GII21073.1"/>
    <property type="molecule type" value="Genomic_DNA"/>
</dbReference>
<keyword evidence="1 5" id="KW-1003">Cell membrane</keyword>
<feature type="transmembrane region" description="Helical" evidence="5">
    <location>
        <begin position="211"/>
        <end position="228"/>
    </location>
</feature>
<feature type="transmembrane region" description="Helical" evidence="5">
    <location>
        <begin position="61"/>
        <end position="83"/>
    </location>
</feature>
<feature type="transmembrane region" description="Helical" evidence="5">
    <location>
        <begin position="168"/>
        <end position="191"/>
    </location>
</feature>
<feature type="transmembrane region" description="Helical" evidence="5">
    <location>
        <begin position="260"/>
        <end position="280"/>
    </location>
</feature>
<name>A0A8J3T6E5_9ACTN</name>
<evidence type="ECO:0000256" key="2">
    <source>
        <dbReference type="ARBA" id="ARBA00022692"/>
    </source>
</evidence>
<dbReference type="AlphaFoldDB" id="A0A8J3T6E5"/>
<feature type="region of interest" description="Disordered" evidence="6">
    <location>
        <begin position="958"/>
        <end position="988"/>
    </location>
</feature>
<reference evidence="7" key="1">
    <citation type="submission" date="2021-01" db="EMBL/GenBank/DDBJ databases">
        <title>Whole genome shotgun sequence of Planosporangium mesophilum NBRC 109066.</title>
        <authorList>
            <person name="Komaki H."/>
            <person name="Tamura T."/>
        </authorList>
    </citation>
    <scope>NUCLEOTIDE SEQUENCE</scope>
    <source>
        <strain evidence="7">NBRC 109066</strain>
    </source>
</reference>
<feature type="compositionally biased region" description="Pro residues" evidence="6">
    <location>
        <begin position="903"/>
        <end position="914"/>
    </location>
</feature>
<feature type="region of interest" description="Disordered" evidence="6">
    <location>
        <begin position="891"/>
        <end position="919"/>
    </location>
</feature>
<dbReference type="RefSeq" id="WP_373315441.1">
    <property type="nucleotide sequence ID" value="NZ_BOON01000005.1"/>
</dbReference>
<comment type="similarity">
    <text evidence="5">Belongs to the UPF0182 family.</text>
</comment>
<feature type="compositionally biased region" description="Low complexity" evidence="6">
    <location>
        <begin position="892"/>
        <end position="902"/>
    </location>
</feature>
<sequence>MVMRTPMARVNRRGRVTIVVLAVLFLLFTLFDRMIDAWTDWLWFDEVHYRQVFSGVLTTRLVLFAIFGVGMAVIVAANLYLAYRMRPLLRPHSLEQQALDRYRLLLAPRVGTWITGFAVLVGLFAGLSAQGRWQQWMLFSNAQRFGVKDPQFGLDVGFYVFEYPFWRYLLGAAFTAVVVSVLGALAMHYLFGGVRLQGAGERMTVAARAHLTALVAMFVLLKAVAYYLDRRGLLLGHNDSADVSGAGYTDINALLPAKEILAWISVVVAIAILVFSNAWMRSLLWPGVALGLLVISAVAIGGVYPYAVQSFTVQPSPLSKEPPYIQRSIEATRQAYGLNDVKVTAYGAANTVPPADLAADKGTVPNVRLLDPAVISDTYTQLQQARGFYDFGDKLDIDRYPFEGATQDYVVGAREINYGRLSPQQSNWQNKHTVYTHGYGFVAAPANRIVCGGQPLFVSGFLNDASTDNKKPAGSESCSTPTEQINTTQPRIYYGERMSEYAIVGGPAGKDAEFDRPTSGADQYFSYDGKGGVGVGAYWRRLLYAAKYRETNFLLSSVFNNNSKLLYERTPRDRVEKVAPFLKLDGDPYPAVINGRVVWILDGYTTSSTYPYSQRVNLRDATSDAQTGTGTFAQAREEVTYLRNSVKATVDAYDGTVKLYSYDDSDPVLKAWNQAFGGKLIEPRKNIPAELEKHFRYPEDQFKVQRELLARYHVTAPDQFFSGPNFWQVPDDPSPDPEKRAQKQPPYYLVAQFPGQEQPQFQLTAVMTPRNRLNNLAALISASLVNGKPQIQLLQMPEGSGTEGPSQVQQNMTSIPEVTRDLTQFRNQSSKPVYGNLLSLPVAGGMLYVEPLYIRSTTENSYALMRKVLVSYGKYVAYEDTLQGAIDSLVKQGAGQPPSSGSPTPPPTTAPPAPQTGAVAEAANRIQQAISDLRAAQQSGDFDKYGQALKALDDAVKAYQAAQQASGGGAQPAGTAAPSSSPSRPSSP</sequence>
<keyword evidence="4 5" id="KW-0472">Membrane</keyword>
<dbReference type="GO" id="GO:0005576">
    <property type="term" value="C:extracellular region"/>
    <property type="evidence" value="ECO:0007669"/>
    <property type="project" value="TreeGrafter"/>
</dbReference>
<evidence type="ECO:0000256" key="5">
    <source>
        <dbReference type="HAMAP-Rule" id="MF_01600"/>
    </source>
</evidence>
<feature type="transmembrane region" description="Helical" evidence="5">
    <location>
        <begin position="287"/>
        <end position="307"/>
    </location>
</feature>
<keyword evidence="2 5" id="KW-0812">Transmembrane</keyword>
<dbReference type="PANTHER" id="PTHR39344">
    <property type="entry name" value="UPF0182 PROTEIN SLL1060"/>
    <property type="match status" value="1"/>
</dbReference>
<comment type="caution">
    <text evidence="7">The sequence shown here is derived from an EMBL/GenBank/DDBJ whole genome shotgun (WGS) entry which is preliminary data.</text>
</comment>
<keyword evidence="3 5" id="KW-1133">Transmembrane helix</keyword>
<dbReference type="Proteomes" id="UP000599074">
    <property type="component" value="Unassembled WGS sequence"/>
</dbReference>
<feature type="transmembrane region" description="Helical" evidence="5">
    <location>
        <begin position="104"/>
        <end position="127"/>
    </location>
</feature>
<dbReference type="PANTHER" id="PTHR39344:SF1">
    <property type="entry name" value="UPF0182 PROTEIN SLL1060"/>
    <property type="match status" value="1"/>
</dbReference>
<protein>
    <recommendedName>
        <fullName evidence="5">UPF0182 protein Pme01_06700</fullName>
    </recommendedName>
</protein>